<accession>A0ABY9VH75</accession>
<dbReference type="Gene3D" id="3.40.50.2000">
    <property type="entry name" value="Glycogen Phosphorylase B"/>
    <property type="match status" value="2"/>
</dbReference>
<dbReference type="Pfam" id="PF00534">
    <property type="entry name" value="Glycos_transf_1"/>
    <property type="match status" value="1"/>
</dbReference>
<dbReference type="PANTHER" id="PTHR46401:SF2">
    <property type="entry name" value="GLYCOSYLTRANSFERASE WBBK-RELATED"/>
    <property type="match status" value="1"/>
</dbReference>
<reference evidence="3 4" key="1">
    <citation type="submission" date="2023-09" db="EMBL/GenBank/DDBJ databases">
        <title>Microbial mechanism of fulvic acid promoting antimony reduction mineralization in rice fields.</title>
        <authorList>
            <person name="Chen G."/>
            <person name="Lan J."/>
        </authorList>
    </citation>
    <scope>NUCLEOTIDE SEQUENCE [LARGE SCALE GENOMIC DNA]</scope>
    <source>
        <strain evidence="3 4">PS1</strain>
    </source>
</reference>
<keyword evidence="1 3" id="KW-0808">Transferase</keyword>
<dbReference type="SUPFAM" id="SSF53756">
    <property type="entry name" value="UDP-Glycosyltransferase/glycogen phosphorylase"/>
    <property type="match status" value="1"/>
</dbReference>
<sequence length="574" mass="66500">MIQDLKLLEYEKRFSRLGLAEKQELRKRKNRKGKPHVVYAMSHVGVSGGVKMILEHTNRLKRAGISVSIVTHFEKPGWYPIEANYIQVPWDLELAKGIPPCDLIVATYWDHIQPCIETGIAPVVYFEQGDFHIFEYETMNNVLKKYIAKQFTLPEFIFTVSKSTADYIEEHYHRKAAVIPNAIDETVFSEHIVAYQHPKPYLLMVGAESAKFKGIADIIQAYNLLIEKEIDIDLLWVTPEEPSDDMKKKVTKYFTQPQQNTIASLYKGAAVYISGSHYESFSLPPLEAMACGCPVVVTNNKGVLEYAQDQENALICKMKNPKDIAEKVQKLLHDESLRKRLIEKGILTAKKYNWNEITRKLIDYYKEVCSFEVIPRNDISNWDIVLTEEMCLHKEDFVKFIKLLQSSKADFIQAPVVYDIDGFIQAARWEVVASRKHSEGTCIDRCYCPISPSNHLSILNEKAYRAFEKREWDEALEEFSELYTIQNEPLAKAVNFRWIILCLYRLQRTHEAKSKLKDWLENNSPHYSTELHFLQCLLEGRKDPSSYQNICLLGDVTSYNEYIFNVKGHLDKLK</sequence>
<proteinExistence type="predicted"/>
<dbReference type="PANTHER" id="PTHR46401">
    <property type="entry name" value="GLYCOSYLTRANSFERASE WBBK-RELATED"/>
    <property type="match status" value="1"/>
</dbReference>
<dbReference type="RefSeq" id="WP_311073531.1">
    <property type="nucleotide sequence ID" value="NZ_CP134494.1"/>
</dbReference>
<evidence type="ECO:0000313" key="4">
    <source>
        <dbReference type="Proteomes" id="UP001303324"/>
    </source>
</evidence>
<dbReference type="EC" id="2.4.-.-" evidence="3"/>
<feature type="domain" description="Glycosyl transferase family 1" evidence="2">
    <location>
        <begin position="197"/>
        <end position="345"/>
    </location>
</feature>
<evidence type="ECO:0000259" key="2">
    <source>
        <dbReference type="Pfam" id="PF00534"/>
    </source>
</evidence>
<dbReference type="Proteomes" id="UP001303324">
    <property type="component" value="Chromosome"/>
</dbReference>
<dbReference type="EMBL" id="CP134494">
    <property type="protein sequence ID" value="WNF23299.1"/>
    <property type="molecule type" value="Genomic_DNA"/>
</dbReference>
<name>A0ABY9VH75_9BACI</name>
<gene>
    <name evidence="3" type="ORF">RH061_01955</name>
</gene>
<organism evidence="3 4">
    <name type="scientific">Mesobacillus jeotgali</name>
    <dbReference type="NCBI Taxonomy" id="129985"/>
    <lineage>
        <taxon>Bacteria</taxon>
        <taxon>Bacillati</taxon>
        <taxon>Bacillota</taxon>
        <taxon>Bacilli</taxon>
        <taxon>Bacillales</taxon>
        <taxon>Bacillaceae</taxon>
        <taxon>Mesobacillus</taxon>
    </lineage>
</organism>
<evidence type="ECO:0000313" key="3">
    <source>
        <dbReference type="EMBL" id="WNF23299.1"/>
    </source>
</evidence>
<evidence type="ECO:0000256" key="1">
    <source>
        <dbReference type="ARBA" id="ARBA00022679"/>
    </source>
</evidence>
<dbReference type="CDD" id="cd03801">
    <property type="entry name" value="GT4_PimA-like"/>
    <property type="match status" value="1"/>
</dbReference>
<keyword evidence="4" id="KW-1185">Reference proteome</keyword>
<protein>
    <submittedName>
        <fullName evidence="3">Glycosyltransferase family 4 protein</fullName>
        <ecNumber evidence="3">2.4.-.-</ecNumber>
    </submittedName>
</protein>
<dbReference type="InterPro" id="IPR001296">
    <property type="entry name" value="Glyco_trans_1"/>
</dbReference>
<keyword evidence="3" id="KW-0328">Glycosyltransferase</keyword>
<dbReference type="GO" id="GO:0016757">
    <property type="term" value="F:glycosyltransferase activity"/>
    <property type="evidence" value="ECO:0007669"/>
    <property type="project" value="UniProtKB-KW"/>
</dbReference>